<dbReference type="KEGG" id="halu:HUG12_16830"/>
<dbReference type="OrthoDB" id="307104at2157"/>
<accession>A0A7D5QIV5</accession>
<feature type="domain" description="DUF8060" evidence="3">
    <location>
        <begin position="3"/>
        <end position="103"/>
    </location>
</feature>
<organism evidence="4 5">
    <name type="scientific">Halorarum salinum</name>
    <dbReference type="NCBI Taxonomy" id="2743089"/>
    <lineage>
        <taxon>Archaea</taxon>
        <taxon>Methanobacteriati</taxon>
        <taxon>Methanobacteriota</taxon>
        <taxon>Stenosarchaea group</taxon>
        <taxon>Halobacteria</taxon>
        <taxon>Halobacteriales</taxon>
        <taxon>Haloferacaceae</taxon>
        <taxon>Halorarum</taxon>
    </lineage>
</organism>
<evidence type="ECO:0000256" key="2">
    <source>
        <dbReference type="SAM" id="Phobius"/>
    </source>
</evidence>
<name>A0A7D5QIV5_9EURY</name>
<feature type="region of interest" description="Disordered" evidence="1">
    <location>
        <begin position="1"/>
        <end position="31"/>
    </location>
</feature>
<dbReference type="Proteomes" id="UP000509626">
    <property type="component" value="Chromosome"/>
</dbReference>
<sequence>MTDTPTHDSTDQHEERTATGGATAGHDAPGESAGRDLTGLLNRAALVALVLLAVVAGLRFYLAASSTIDQWIVHEYRSLFHAAFNLVLLLLSGYGIAVQVRRIR</sequence>
<keyword evidence="2" id="KW-0472">Membrane</keyword>
<dbReference type="GeneID" id="56039159"/>
<proteinExistence type="predicted"/>
<gene>
    <name evidence="4" type="ORF">HUG12_16830</name>
</gene>
<protein>
    <recommendedName>
        <fullName evidence="3">DUF8060 domain-containing protein</fullName>
    </recommendedName>
</protein>
<feature type="transmembrane region" description="Helical" evidence="2">
    <location>
        <begin position="82"/>
        <end position="100"/>
    </location>
</feature>
<dbReference type="AlphaFoldDB" id="A0A7D5QIV5"/>
<feature type="compositionally biased region" description="Basic and acidic residues" evidence="1">
    <location>
        <begin position="1"/>
        <end position="17"/>
    </location>
</feature>
<reference evidence="4 5" key="1">
    <citation type="submission" date="2020-06" db="EMBL/GenBank/DDBJ databases">
        <title>NJ-3-1, isolated from saline soil.</title>
        <authorList>
            <person name="Cui H.L."/>
            <person name="Shi X."/>
        </authorList>
    </citation>
    <scope>NUCLEOTIDE SEQUENCE [LARGE SCALE GENOMIC DNA]</scope>
    <source>
        <strain evidence="4 5">NJ-3-1</strain>
    </source>
</reference>
<evidence type="ECO:0000313" key="4">
    <source>
        <dbReference type="EMBL" id="QLG63304.1"/>
    </source>
</evidence>
<evidence type="ECO:0000313" key="5">
    <source>
        <dbReference type="Proteomes" id="UP000509626"/>
    </source>
</evidence>
<evidence type="ECO:0000259" key="3">
    <source>
        <dbReference type="Pfam" id="PF26256"/>
    </source>
</evidence>
<dbReference type="EMBL" id="CP058579">
    <property type="protein sequence ID" value="QLG63304.1"/>
    <property type="molecule type" value="Genomic_DNA"/>
</dbReference>
<feature type="transmembrane region" description="Helical" evidence="2">
    <location>
        <begin position="44"/>
        <end position="62"/>
    </location>
</feature>
<evidence type="ECO:0000256" key="1">
    <source>
        <dbReference type="SAM" id="MobiDB-lite"/>
    </source>
</evidence>
<keyword evidence="5" id="KW-1185">Reference proteome</keyword>
<dbReference type="Pfam" id="PF26256">
    <property type="entry name" value="DUF8060"/>
    <property type="match status" value="1"/>
</dbReference>
<keyword evidence="2" id="KW-0812">Transmembrane</keyword>
<dbReference type="InterPro" id="IPR058373">
    <property type="entry name" value="DUF8060"/>
</dbReference>
<dbReference type="RefSeq" id="WP_179269889.1">
    <property type="nucleotide sequence ID" value="NZ_CP058579.1"/>
</dbReference>
<keyword evidence="2" id="KW-1133">Transmembrane helix</keyword>